<gene>
    <name evidence="7" type="ORF">WICPIJ_007947</name>
</gene>
<organism evidence="7 8">
    <name type="scientific">Wickerhamomyces pijperi</name>
    <name type="common">Yeast</name>
    <name type="synonym">Pichia pijperi</name>
    <dbReference type="NCBI Taxonomy" id="599730"/>
    <lineage>
        <taxon>Eukaryota</taxon>
        <taxon>Fungi</taxon>
        <taxon>Dikarya</taxon>
        <taxon>Ascomycota</taxon>
        <taxon>Saccharomycotina</taxon>
        <taxon>Saccharomycetes</taxon>
        <taxon>Phaffomycetales</taxon>
        <taxon>Wickerhamomycetaceae</taxon>
        <taxon>Wickerhamomyces</taxon>
    </lineage>
</organism>
<evidence type="ECO:0000256" key="1">
    <source>
        <dbReference type="ARBA" id="ARBA00004141"/>
    </source>
</evidence>
<evidence type="ECO:0000313" key="7">
    <source>
        <dbReference type="EMBL" id="KAH3681087.1"/>
    </source>
</evidence>
<dbReference type="GO" id="GO:0016020">
    <property type="term" value="C:membrane"/>
    <property type="evidence" value="ECO:0007669"/>
    <property type="project" value="UniProtKB-SubCell"/>
</dbReference>
<keyword evidence="2 6" id="KW-0812">Transmembrane</keyword>
<proteinExistence type="predicted"/>
<dbReference type="PANTHER" id="PTHR16201:SF35">
    <property type="entry name" value="VACUOLAR AMINO ACID TRANSPORTER YPQ1-RELATED"/>
    <property type="match status" value="1"/>
</dbReference>
<dbReference type="EMBL" id="JAEUBG010004599">
    <property type="protein sequence ID" value="KAH3681087.1"/>
    <property type="molecule type" value="Genomic_DNA"/>
</dbReference>
<feature type="transmembrane region" description="Helical" evidence="6">
    <location>
        <begin position="79"/>
        <end position="101"/>
    </location>
</feature>
<protein>
    <submittedName>
        <fullName evidence="7">Uncharacterized protein</fullName>
    </submittedName>
</protein>
<keyword evidence="4 6" id="KW-0472">Membrane</keyword>
<feature type="transmembrane region" description="Helical" evidence="6">
    <location>
        <begin position="51"/>
        <end position="73"/>
    </location>
</feature>
<feature type="transmembrane region" description="Helical" evidence="6">
    <location>
        <begin position="168"/>
        <end position="188"/>
    </location>
</feature>
<dbReference type="OrthoDB" id="8048523at2759"/>
<dbReference type="Pfam" id="PF04193">
    <property type="entry name" value="PQ-loop"/>
    <property type="match status" value="1"/>
</dbReference>
<evidence type="ECO:0000256" key="6">
    <source>
        <dbReference type="SAM" id="Phobius"/>
    </source>
</evidence>
<dbReference type="AlphaFoldDB" id="A0A9P8Q0Q2"/>
<feature type="transmembrane region" description="Helical" evidence="6">
    <location>
        <begin position="20"/>
        <end position="39"/>
    </location>
</feature>
<dbReference type="SMART" id="SM00679">
    <property type="entry name" value="CTNS"/>
    <property type="match status" value="1"/>
</dbReference>
<name>A0A9P8Q0Q2_WICPI</name>
<evidence type="ECO:0000256" key="4">
    <source>
        <dbReference type="ARBA" id="ARBA00023136"/>
    </source>
</evidence>
<dbReference type="FunFam" id="1.20.1280.290:FF:000012">
    <property type="entry name" value="Vacuolar membrane PQ loop repeat protein"/>
    <property type="match status" value="1"/>
</dbReference>
<feature type="region of interest" description="Disordered" evidence="5">
    <location>
        <begin position="298"/>
        <end position="322"/>
    </location>
</feature>
<dbReference type="InterPro" id="IPR051415">
    <property type="entry name" value="LAAT-1"/>
</dbReference>
<comment type="caution">
    <text evidence="7">The sequence shown here is derived from an EMBL/GenBank/DDBJ whole genome shotgun (WGS) entry which is preliminary data.</text>
</comment>
<reference evidence="7" key="2">
    <citation type="submission" date="2021-01" db="EMBL/GenBank/DDBJ databases">
        <authorList>
            <person name="Schikora-Tamarit M.A."/>
        </authorList>
    </citation>
    <scope>NUCLEOTIDE SEQUENCE</scope>
    <source>
        <strain evidence="7">CBS2887</strain>
    </source>
</reference>
<evidence type="ECO:0000256" key="2">
    <source>
        <dbReference type="ARBA" id="ARBA00022692"/>
    </source>
</evidence>
<reference evidence="7" key="1">
    <citation type="journal article" date="2021" name="Open Biol.">
        <title>Shared evolutionary footprints suggest mitochondrial oxidative damage underlies multiple complex I losses in fungi.</title>
        <authorList>
            <person name="Schikora-Tamarit M.A."/>
            <person name="Marcet-Houben M."/>
            <person name="Nosek J."/>
            <person name="Gabaldon T."/>
        </authorList>
    </citation>
    <scope>NUCLEOTIDE SEQUENCE</scope>
    <source>
        <strain evidence="7">CBS2887</strain>
    </source>
</reference>
<feature type="transmembrane region" description="Helical" evidence="6">
    <location>
        <begin position="272"/>
        <end position="293"/>
    </location>
</feature>
<keyword evidence="8" id="KW-1185">Reference proteome</keyword>
<dbReference type="InterPro" id="IPR006603">
    <property type="entry name" value="PQ-loop_rpt"/>
</dbReference>
<sequence>MSAISILTQNLSHIVLDNRAVSGITGSISIALWFTVYGVEIFGIYMTKVSALSPAFIILWLFADSFNAIGAIMTGSIMTMVYLALFYIVCDFILLYQVYLYKDHTKSVDPIHLSPANPLTEQGIETIRHDIYGCDLDSSCCEDPESQSLLSTNNERNRKIYHNYKTTILQTVFISFVLVSAVMGWYSSYDPDSHDDPSDVKWDLTSQTLGWISASLYLSSRIPQIFQNIQRQSCEGISLLFFFAAVLGNVFYVISILSISSDWSYLKVQCSWLTGSVGTLVLDFIIFCQFFYYNTDKDSESDDGSSYDGDDEHSYNSIEQTQ</sequence>
<comment type="subcellular location">
    <subcellularLocation>
        <location evidence="1">Membrane</location>
        <topology evidence="1">Multi-pass membrane protein</topology>
    </subcellularLocation>
</comment>
<feature type="transmembrane region" description="Helical" evidence="6">
    <location>
        <begin position="238"/>
        <end position="260"/>
    </location>
</feature>
<feature type="compositionally biased region" description="Acidic residues" evidence="5">
    <location>
        <begin position="299"/>
        <end position="311"/>
    </location>
</feature>
<keyword evidence="3 6" id="KW-1133">Transmembrane helix</keyword>
<evidence type="ECO:0000256" key="3">
    <source>
        <dbReference type="ARBA" id="ARBA00022989"/>
    </source>
</evidence>
<dbReference type="Gene3D" id="1.20.1280.290">
    <property type="match status" value="2"/>
</dbReference>
<dbReference type="PANTHER" id="PTHR16201">
    <property type="entry name" value="SEVEN TRANSMEMBRANE PROTEIN 1-RELATED"/>
    <property type="match status" value="1"/>
</dbReference>
<evidence type="ECO:0000313" key="8">
    <source>
        <dbReference type="Proteomes" id="UP000774326"/>
    </source>
</evidence>
<evidence type="ECO:0000256" key="5">
    <source>
        <dbReference type="SAM" id="MobiDB-lite"/>
    </source>
</evidence>
<dbReference type="Proteomes" id="UP000774326">
    <property type="component" value="Unassembled WGS sequence"/>
</dbReference>
<accession>A0A9P8Q0Q2</accession>